<organism evidence="1 2">
    <name type="scientific">Rhodopirellula islandica</name>
    <dbReference type="NCBI Taxonomy" id="595434"/>
    <lineage>
        <taxon>Bacteria</taxon>
        <taxon>Pseudomonadati</taxon>
        <taxon>Planctomycetota</taxon>
        <taxon>Planctomycetia</taxon>
        <taxon>Pirellulales</taxon>
        <taxon>Pirellulaceae</taxon>
        <taxon>Rhodopirellula</taxon>
    </lineage>
</organism>
<accession>A0A0J1BAD5</accession>
<sequence length="63" mass="6856">MEARQVGVGWAFKAEGTTTITSARGRAALANSFLSRAFLGRVWVEQRMAVWGSSGRLKMLPGE</sequence>
<dbReference type="Proteomes" id="UP000036367">
    <property type="component" value="Unassembled WGS sequence"/>
</dbReference>
<dbReference type="PATRIC" id="fig|595434.4.peg.3871"/>
<name>A0A0J1BAD5_RHOIS</name>
<evidence type="ECO:0000313" key="1">
    <source>
        <dbReference type="EMBL" id="KLU03680.1"/>
    </source>
</evidence>
<keyword evidence="2" id="KW-1185">Reference proteome</keyword>
<protein>
    <submittedName>
        <fullName evidence="1">Uncharacterized protein</fullName>
    </submittedName>
</protein>
<comment type="caution">
    <text evidence="1">The sequence shown here is derived from an EMBL/GenBank/DDBJ whole genome shotgun (WGS) entry which is preliminary data.</text>
</comment>
<reference evidence="1" key="1">
    <citation type="submission" date="2015-05" db="EMBL/GenBank/DDBJ databases">
        <title>Permanent draft genome of Rhodopirellula islandicus K833.</title>
        <authorList>
            <person name="Kizina J."/>
            <person name="Richter M."/>
            <person name="Glockner F.O."/>
            <person name="Harder J."/>
        </authorList>
    </citation>
    <scope>NUCLEOTIDE SEQUENCE [LARGE SCALE GENOMIC DNA]</scope>
    <source>
        <strain evidence="1">K833</strain>
    </source>
</reference>
<dbReference type="EMBL" id="LECT01000031">
    <property type="protein sequence ID" value="KLU03680.1"/>
    <property type="molecule type" value="Genomic_DNA"/>
</dbReference>
<dbReference type="AlphaFoldDB" id="A0A0J1BAD5"/>
<gene>
    <name evidence="1" type="ORF">RISK_004087</name>
</gene>
<evidence type="ECO:0000313" key="2">
    <source>
        <dbReference type="Proteomes" id="UP000036367"/>
    </source>
</evidence>
<proteinExistence type="predicted"/>